<name>A0AAD9PNJ9_9APIC</name>
<feature type="transmembrane region" description="Helical" evidence="1">
    <location>
        <begin position="479"/>
        <end position="498"/>
    </location>
</feature>
<keyword evidence="1" id="KW-0472">Membrane</keyword>
<dbReference type="RefSeq" id="XP_067804812.1">
    <property type="nucleotide sequence ID" value="XM_067946021.1"/>
</dbReference>
<feature type="transmembrane region" description="Helical" evidence="1">
    <location>
        <begin position="593"/>
        <end position="613"/>
    </location>
</feature>
<feature type="transmembrane region" description="Helical" evidence="1">
    <location>
        <begin position="182"/>
        <end position="200"/>
    </location>
</feature>
<reference evidence="2" key="1">
    <citation type="journal article" date="2023" name="Nat. Microbiol.">
        <title>Babesia duncani multi-omics identifies virulence factors and drug targets.</title>
        <authorList>
            <person name="Singh P."/>
            <person name="Lonardi S."/>
            <person name="Liang Q."/>
            <person name="Vydyam P."/>
            <person name="Khabirova E."/>
            <person name="Fang T."/>
            <person name="Gihaz S."/>
            <person name="Thekkiniath J."/>
            <person name="Munshi M."/>
            <person name="Abel S."/>
            <person name="Ciampossin L."/>
            <person name="Batugedara G."/>
            <person name="Gupta M."/>
            <person name="Lu X.M."/>
            <person name="Lenz T."/>
            <person name="Chakravarty S."/>
            <person name="Cornillot E."/>
            <person name="Hu Y."/>
            <person name="Ma W."/>
            <person name="Gonzalez L.M."/>
            <person name="Sanchez S."/>
            <person name="Estrada K."/>
            <person name="Sanchez-Flores A."/>
            <person name="Montero E."/>
            <person name="Harb O.S."/>
            <person name="Le Roch K.G."/>
            <person name="Mamoun C.B."/>
        </authorList>
    </citation>
    <scope>NUCLEOTIDE SEQUENCE</scope>
    <source>
        <strain evidence="2">WA1</strain>
    </source>
</reference>
<feature type="transmembrane region" description="Helical" evidence="1">
    <location>
        <begin position="625"/>
        <end position="645"/>
    </location>
</feature>
<evidence type="ECO:0000313" key="3">
    <source>
        <dbReference type="Proteomes" id="UP001214638"/>
    </source>
</evidence>
<evidence type="ECO:0000313" key="2">
    <source>
        <dbReference type="EMBL" id="KAK2197970.1"/>
    </source>
</evidence>
<feature type="transmembrane region" description="Helical" evidence="1">
    <location>
        <begin position="346"/>
        <end position="366"/>
    </location>
</feature>
<keyword evidence="3" id="KW-1185">Reference proteome</keyword>
<dbReference type="Proteomes" id="UP001214638">
    <property type="component" value="Unassembled WGS sequence"/>
</dbReference>
<dbReference type="GeneID" id="94335272"/>
<comment type="caution">
    <text evidence="2">The sequence shown here is derived from an EMBL/GenBank/DDBJ whole genome shotgun (WGS) entry which is preliminary data.</text>
</comment>
<evidence type="ECO:0000256" key="1">
    <source>
        <dbReference type="SAM" id="Phobius"/>
    </source>
</evidence>
<protein>
    <submittedName>
        <fullName evidence="2">Uncharacterized protein</fullName>
    </submittedName>
</protein>
<accession>A0AAD9PNJ9</accession>
<dbReference type="KEGG" id="bdw:94335272"/>
<proteinExistence type="predicted"/>
<dbReference type="EMBL" id="JALLKP010000001">
    <property type="protein sequence ID" value="KAK2197970.1"/>
    <property type="molecule type" value="Genomic_DNA"/>
</dbReference>
<sequence length="674" mass="76339">MQRTATLKDVVLPDLCLECASGYRKSDDGTHCYLVRSNIWGWSFGVVVVTMVLGVLFNVVLRPHKYFENRQRWEKAEKQNPLIHGVHASGIFDFTKLKYTSHIFYFRFLVFILLAASILFMLNLTHANVEFNEMIKAIDEPISTSLEPPLHNKLYAAMLQFDSVDHAVEFNLARYANDAARVMHVSYMAIMFITIVYMVILRRASRSSRVGIEDFTLVIGDLPATMVKDSHLSAWVHATCGIEPKSVCICFKIKRHMPKIQQVLATLEASPKSGGNYINLDYCKLLNVGQLECSGKALVVFDSIKSLNVAKARFTKAKIKTDYCDFNSESVIWENFESRANIIKQCACTILVCFGILLGWSVFFFIPYAAYRLHTQLEDVFENLWLNIFVSVAGACMGSALQLAVDSIDFTSKRHRRRLLLWCNFFVQVLVIGLNVLLSHATNYGGRTKLMWLLGQHVHQSSTFQVGEEISMSLSFCGYMVNTLLAVPLAIALLVHALGPWLGKALVLVGDFDQETINKLAKYPEFETGGRYCDSLAYLTCSLLVHVFLVPQYDRIIVCASLVLHVLICILRDRLVLCYRSASRISDDQGADFTPLAIWGVPCAILAAYPEYWNQRTGTLQMLPIVYALLKHVILYYTALALSCYRVKPNAINRENFDWRLYNPIYKASNMLAI</sequence>
<gene>
    <name evidence="2" type="ORF">BdWA1_000974</name>
</gene>
<organism evidence="2 3">
    <name type="scientific">Babesia duncani</name>
    <dbReference type="NCBI Taxonomy" id="323732"/>
    <lineage>
        <taxon>Eukaryota</taxon>
        <taxon>Sar</taxon>
        <taxon>Alveolata</taxon>
        <taxon>Apicomplexa</taxon>
        <taxon>Aconoidasida</taxon>
        <taxon>Piroplasmida</taxon>
        <taxon>Babesiidae</taxon>
        <taxon>Babesia</taxon>
    </lineage>
</organism>
<keyword evidence="1" id="KW-1133">Transmembrane helix</keyword>
<feature type="transmembrane region" description="Helical" evidence="1">
    <location>
        <begin position="419"/>
        <end position="438"/>
    </location>
</feature>
<dbReference type="AlphaFoldDB" id="A0AAD9PNJ9"/>
<feature type="transmembrane region" description="Helical" evidence="1">
    <location>
        <begin position="39"/>
        <end position="61"/>
    </location>
</feature>
<feature type="transmembrane region" description="Helical" evidence="1">
    <location>
        <begin position="386"/>
        <end position="407"/>
    </location>
</feature>
<keyword evidence="1" id="KW-0812">Transmembrane</keyword>
<feature type="transmembrane region" description="Helical" evidence="1">
    <location>
        <begin position="104"/>
        <end position="124"/>
    </location>
</feature>